<name>A0A1S8S9Q2_CLOBE</name>
<dbReference type="Pfam" id="PF00589">
    <property type="entry name" value="Phage_integrase"/>
    <property type="match status" value="1"/>
</dbReference>
<dbReference type="Gene3D" id="1.10.150.130">
    <property type="match status" value="1"/>
</dbReference>
<dbReference type="GO" id="GO:0006310">
    <property type="term" value="P:DNA recombination"/>
    <property type="evidence" value="ECO:0007669"/>
    <property type="project" value="UniProtKB-KW"/>
</dbReference>
<evidence type="ECO:0000313" key="10">
    <source>
        <dbReference type="Proteomes" id="UP000190973"/>
    </source>
</evidence>
<evidence type="ECO:0000313" key="9">
    <source>
        <dbReference type="EMBL" id="OOM62326.1"/>
    </source>
</evidence>
<comment type="caution">
    <text evidence="9">The sequence shown here is derived from an EMBL/GenBank/DDBJ whole genome shotgun (WGS) entry which is preliminary data.</text>
</comment>
<evidence type="ECO:0000256" key="4">
    <source>
        <dbReference type="ARBA" id="ARBA00023125"/>
    </source>
</evidence>
<dbReference type="Pfam" id="PF14659">
    <property type="entry name" value="Phage_int_SAM_3"/>
    <property type="match status" value="1"/>
</dbReference>
<dbReference type="CDD" id="cd01189">
    <property type="entry name" value="INT_ICEBs1_C_like"/>
    <property type="match status" value="1"/>
</dbReference>
<dbReference type="GO" id="GO:0015074">
    <property type="term" value="P:DNA integration"/>
    <property type="evidence" value="ECO:0007669"/>
    <property type="project" value="UniProtKB-KW"/>
</dbReference>
<dbReference type="Pfam" id="PF14657">
    <property type="entry name" value="Arm-DNA-bind_4"/>
    <property type="match status" value="1"/>
</dbReference>
<sequence length="388" mass="44975">MAYYKNIGTKNKPNWIVEGSFGTGKDGTRLRIKKTGFRTQKEAEAYFNEYANNVNKGNLKVEAKNIVFGDFITQWFNEHKSKTLSINTRTNYKSRIDTHIIPYLGRYKLTEIDTPMIQNFYNSLIGEGLKASSVKKIIETLNNCFKYAIKMRFIPILPTDIEKMPVEKPKIEYWNKNQVDFFLEKIQSSSLYTIILIEILTGLRVAELCGLRWRDINLDNGTLEVNGQIIFDRINKVLVPTDILKTDTSYRKISIPNILIEHLKSIKEEDKPQESNFIIQDRYGLVCNPRNVSMRFTKAISKYRKSIEEIEKETEKVPTNYMQLPQITFHGLRHTHATLLISNGENIKVVSERLGHSDIATTLNTYTHVMDESREKTASLLDQMFKKP</sequence>
<feature type="domain" description="Tyr recombinase" evidence="7">
    <location>
        <begin position="169"/>
        <end position="379"/>
    </location>
</feature>
<dbReference type="SUPFAM" id="SSF56349">
    <property type="entry name" value="DNA breaking-rejoining enzymes"/>
    <property type="match status" value="1"/>
</dbReference>
<dbReference type="RefSeq" id="WP_077838504.1">
    <property type="nucleotide sequence ID" value="NZ_JABTAE010000001.1"/>
</dbReference>
<keyword evidence="4 6" id="KW-0238">DNA-binding</keyword>
<proteinExistence type="inferred from homology"/>
<dbReference type="Gene3D" id="1.10.443.10">
    <property type="entry name" value="Intergrase catalytic core"/>
    <property type="match status" value="1"/>
</dbReference>
<evidence type="ECO:0000256" key="3">
    <source>
        <dbReference type="ARBA" id="ARBA00022908"/>
    </source>
</evidence>
<dbReference type="PANTHER" id="PTHR30349">
    <property type="entry name" value="PHAGE INTEGRASE-RELATED"/>
    <property type="match status" value="1"/>
</dbReference>
<feature type="domain" description="Core-binding (CB)" evidence="8">
    <location>
        <begin position="66"/>
        <end position="149"/>
    </location>
</feature>
<organism evidence="9 10">
    <name type="scientific">Clostridium beijerinckii</name>
    <name type="common">Clostridium MP</name>
    <dbReference type="NCBI Taxonomy" id="1520"/>
    <lineage>
        <taxon>Bacteria</taxon>
        <taxon>Bacillati</taxon>
        <taxon>Bacillota</taxon>
        <taxon>Clostridia</taxon>
        <taxon>Eubacteriales</taxon>
        <taxon>Clostridiaceae</taxon>
        <taxon>Clostridium</taxon>
    </lineage>
</organism>
<comment type="similarity">
    <text evidence="2">Belongs to the 'phage' integrase family.</text>
</comment>
<dbReference type="InterPro" id="IPR013762">
    <property type="entry name" value="Integrase-like_cat_sf"/>
</dbReference>
<evidence type="ECO:0000256" key="6">
    <source>
        <dbReference type="PROSITE-ProRule" id="PRU01248"/>
    </source>
</evidence>
<dbReference type="InterPro" id="IPR028259">
    <property type="entry name" value="AP2-like_int_N"/>
</dbReference>
<dbReference type="InterPro" id="IPR044068">
    <property type="entry name" value="CB"/>
</dbReference>
<keyword evidence="5" id="KW-0233">DNA recombination</keyword>
<dbReference type="PANTHER" id="PTHR30349:SF64">
    <property type="entry name" value="PROPHAGE INTEGRASE INTD-RELATED"/>
    <property type="match status" value="1"/>
</dbReference>
<dbReference type="InterPro" id="IPR050090">
    <property type="entry name" value="Tyrosine_recombinase_XerCD"/>
</dbReference>
<dbReference type="InterPro" id="IPR011010">
    <property type="entry name" value="DNA_brk_join_enz"/>
</dbReference>
<dbReference type="GO" id="GO:0003677">
    <property type="term" value="F:DNA binding"/>
    <property type="evidence" value="ECO:0007669"/>
    <property type="project" value="UniProtKB-UniRule"/>
</dbReference>
<evidence type="ECO:0000256" key="1">
    <source>
        <dbReference type="ARBA" id="ARBA00003283"/>
    </source>
</evidence>
<evidence type="ECO:0000256" key="5">
    <source>
        <dbReference type="ARBA" id="ARBA00023172"/>
    </source>
</evidence>
<dbReference type="InterPro" id="IPR002104">
    <property type="entry name" value="Integrase_catalytic"/>
</dbReference>
<dbReference type="InterPro" id="IPR004107">
    <property type="entry name" value="Integrase_SAM-like_N"/>
</dbReference>
<protein>
    <submittedName>
        <fullName evidence="9">Tyrosine recombinase XerD</fullName>
    </submittedName>
</protein>
<dbReference type="AlphaFoldDB" id="A0A1S8S9Q2"/>
<dbReference type="PROSITE" id="PS51900">
    <property type="entry name" value="CB"/>
    <property type="match status" value="1"/>
</dbReference>
<dbReference type="PROSITE" id="PS51898">
    <property type="entry name" value="TYR_RECOMBINASE"/>
    <property type="match status" value="1"/>
</dbReference>
<comment type="function">
    <text evidence="1">Site-specific tyrosine recombinase, which acts by catalyzing the cutting and rejoining of the recombining DNA molecules.</text>
</comment>
<evidence type="ECO:0000256" key="2">
    <source>
        <dbReference type="ARBA" id="ARBA00008857"/>
    </source>
</evidence>
<evidence type="ECO:0000259" key="7">
    <source>
        <dbReference type="PROSITE" id="PS51898"/>
    </source>
</evidence>
<reference evidence="9 10" key="1">
    <citation type="submission" date="2016-05" db="EMBL/GenBank/DDBJ databases">
        <title>Microbial solvent formation.</title>
        <authorList>
            <person name="Poehlein A."/>
            <person name="Montoya Solano J.D."/>
            <person name="Flitsch S."/>
            <person name="Krabben P."/>
            <person name="Duerre P."/>
            <person name="Daniel R."/>
        </authorList>
    </citation>
    <scope>NUCLEOTIDE SEQUENCE [LARGE SCALE GENOMIC DNA]</scope>
    <source>
        <strain evidence="9 10">DSM 53</strain>
    </source>
</reference>
<dbReference type="EMBL" id="LZZI01000025">
    <property type="protein sequence ID" value="OOM62326.1"/>
    <property type="molecule type" value="Genomic_DNA"/>
</dbReference>
<dbReference type="InterPro" id="IPR010998">
    <property type="entry name" value="Integrase_recombinase_N"/>
</dbReference>
<keyword evidence="3" id="KW-0229">DNA integration</keyword>
<accession>A0A1S8S9Q2</accession>
<dbReference type="Proteomes" id="UP000190973">
    <property type="component" value="Unassembled WGS sequence"/>
</dbReference>
<gene>
    <name evidence="9" type="primary">xerD_2</name>
    <name evidence="9" type="ORF">CLBCK_18640</name>
</gene>
<evidence type="ECO:0000259" key="8">
    <source>
        <dbReference type="PROSITE" id="PS51900"/>
    </source>
</evidence>